<proteinExistence type="inferred from homology"/>
<dbReference type="GO" id="GO:1901678">
    <property type="term" value="P:iron coordination entity transport"/>
    <property type="evidence" value="ECO:0007669"/>
    <property type="project" value="UniProtKB-ARBA"/>
</dbReference>
<protein>
    <submittedName>
        <fullName evidence="7">ABC transporter substrate-binding protein</fullName>
    </submittedName>
</protein>
<comment type="similarity">
    <text evidence="2">Belongs to the bacterial solute-binding protein 8 family.</text>
</comment>
<feature type="domain" description="Fe/B12 periplasmic-binding" evidence="6">
    <location>
        <begin position="56"/>
        <end position="318"/>
    </location>
</feature>
<name>A0A939DT40_9MICO</name>
<keyword evidence="4 5" id="KW-0732">Signal</keyword>
<dbReference type="PROSITE" id="PS51257">
    <property type="entry name" value="PROKAR_LIPOPROTEIN"/>
    <property type="match status" value="1"/>
</dbReference>
<accession>A0A939DT40</accession>
<sequence length="318" mass="33446">MKRYALPAVLSVSILALSGCGSSPASSDASDETADEIVLTHPTEAGLSIAFDAQPETLVMDCYAYSSLHEYGVEPVALFGYDCDNPFVMGDIDISDIERVGQDGEIDVEKLAALRPDAILGHGGADGWSWFDDDVNAQLTRVAPFVPVQYTDSVDAGIAAVRDLAAFFGADVEADHIVAADADYEEAKKTFSAAVADKDLGIMFTSPGKEMLYTAVGFAPSDLLAELGATVIGPDKPESGNPWGQVAWEEASTHPADIILVEGYSDDFAFTAELWQSLPAVSAGQLGPWGSKGAMTSSAYAAWLNAMAELVTASEDVA</sequence>
<dbReference type="PANTHER" id="PTHR30532">
    <property type="entry name" value="IRON III DICITRATE-BINDING PERIPLASMIC PROTEIN"/>
    <property type="match status" value="1"/>
</dbReference>
<dbReference type="RefSeq" id="WP_206822550.1">
    <property type="nucleotide sequence ID" value="NZ_JAEMWU010000001.1"/>
</dbReference>
<comment type="subcellular location">
    <subcellularLocation>
        <location evidence="1">Cell envelope</location>
    </subcellularLocation>
</comment>
<comment type="caution">
    <text evidence="7">The sequence shown here is derived from an EMBL/GenBank/DDBJ whole genome shotgun (WGS) entry which is preliminary data.</text>
</comment>
<evidence type="ECO:0000256" key="1">
    <source>
        <dbReference type="ARBA" id="ARBA00004196"/>
    </source>
</evidence>
<feature type="chain" id="PRO_5037875493" evidence="5">
    <location>
        <begin position="26"/>
        <end position="318"/>
    </location>
</feature>
<evidence type="ECO:0000256" key="3">
    <source>
        <dbReference type="ARBA" id="ARBA00022448"/>
    </source>
</evidence>
<dbReference type="SUPFAM" id="SSF53807">
    <property type="entry name" value="Helical backbone' metal receptor"/>
    <property type="match status" value="1"/>
</dbReference>
<dbReference type="EMBL" id="JAEMWU010000001">
    <property type="protein sequence ID" value="MBN8204655.1"/>
    <property type="molecule type" value="Genomic_DNA"/>
</dbReference>
<dbReference type="InterPro" id="IPR002491">
    <property type="entry name" value="ABC_transptr_periplasmic_BD"/>
</dbReference>
<dbReference type="Proteomes" id="UP000664385">
    <property type="component" value="Unassembled WGS sequence"/>
</dbReference>
<evidence type="ECO:0000256" key="5">
    <source>
        <dbReference type="SAM" id="SignalP"/>
    </source>
</evidence>
<dbReference type="GO" id="GO:0030288">
    <property type="term" value="C:outer membrane-bounded periplasmic space"/>
    <property type="evidence" value="ECO:0007669"/>
    <property type="project" value="TreeGrafter"/>
</dbReference>
<evidence type="ECO:0000256" key="4">
    <source>
        <dbReference type="ARBA" id="ARBA00022729"/>
    </source>
</evidence>
<dbReference type="Gene3D" id="3.40.50.1980">
    <property type="entry name" value="Nitrogenase molybdenum iron protein domain"/>
    <property type="match status" value="2"/>
</dbReference>
<evidence type="ECO:0000313" key="7">
    <source>
        <dbReference type="EMBL" id="MBN8204655.1"/>
    </source>
</evidence>
<gene>
    <name evidence="7" type="ORF">JF543_01630</name>
</gene>
<reference evidence="7" key="1">
    <citation type="submission" date="2020-12" db="EMBL/GenBank/DDBJ databases">
        <title>PHA producing bacteria isolated from mangrove.</title>
        <authorList>
            <person name="Zheng W."/>
            <person name="Yu S."/>
            <person name="Huang Y."/>
        </authorList>
    </citation>
    <scope>NUCLEOTIDE SEQUENCE</scope>
    <source>
        <strain evidence="7">GN8-5</strain>
    </source>
</reference>
<dbReference type="PANTHER" id="PTHR30532:SF1">
    <property type="entry name" value="IRON(3+)-HYDROXAMATE-BINDING PROTEIN FHUD"/>
    <property type="match status" value="1"/>
</dbReference>
<feature type="signal peptide" evidence="5">
    <location>
        <begin position="1"/>
        <end position="25"/>
    </location>
</feature>
<dbReference type="InterPro" id="IPR051313">
    <property type="entry name" value="Bact_iron-sidero_bind"/>
</dbReference>
<keyword evidence="3" id="KW-0813">Transport</keyword>
<evidence type="ECO:0000313" key="8">
    <source>
        <dbReference type="Proteomes" id="UP000664385"/>
    </source>
</evidence>
<evidence type="ECO:0000256" key="2">
    <source>
        <dbReference type="ARBA" id="ARBA00008814"/>
    </source>
</evidence>
<evidence type="ECO:0000259" key="6">
    <source>
        <dbReference type="PROSITE" id="PS50983"/>
    </source>
</evidence>
<dbReference type="Pfam" id="PF01497">
    <property type="entry name" value="Peripla_BP_2"/>
    <property type="match status" value="1"/>
</dbReference>
<dbReference type="PROSITE" id="PS50983">
    <property type="entry name" value="FE_B12_PBP"/>
    <property type="match status" value="1"/>
</dbReference>
<dbReference type="AlphaFoldDB" id="A0A939DT40"/>
<organism evidence="7 8">
    <name type="scientific">Microbacterium esteraromaticum</name>
    <dbReference type="NCBI Taxonomy" id="57043"/>
    <lineage>
        <taxon>Bacteria</taxon>
        <taxon>Bacillati</taxon>
        <taxon>Actinomycetota</taxon>
        <taxon>Actinomycetes</taxon>
        <taxon>Micrococcales</taxon>
        <taxon>Microbacteriaceae</taxon>
        <taxon>Microbacterium</taxon>
    </lineage>
</organism>